<comment type="caution">
    <text evidence="2">The sequence shown here is derived from an EMBL/GenBank/DDBJ whole genome shotgun (WGS) entry which is preliminary data.</text>
</comment>
<keyword evidence="3" id="KW-1185">Reference proteome</keyword>
<proteinExistence type="predicted"/>
<protein>
    <submittedName>
        <fullName evidence="2">Uncharacterized protein</fullName>
    </submittedName>
</protein>
<name>A0A2N3WNH3_9PSEU</name>
<evidence type="ECO:0000313" key="2">
    <source>
        <dbReference type="EMBL" id="PKV95414.1"/>
    </source>
</evidence>
<reference evidence="2 3" key="1">
    <citation type="submission" date="2017-12" db="EMBL/GenBank/DDBJ databases">
        <title>Sequencing the genomes of 1000 Actinobacteria strains.</title>
        <authorList>
            <person name="Klenk H.-P."/>
        </authorList>
    </citation>
    <scope>NUCLEOTIDE SEQUENCE [LARGE SCALE GENOMIC DNA]</scope>
    <source>
        <strain evidence="2 3">DSM 45165</strain>
    </source>
</reference>
<dbReference type="EMBL" id="PJMY01000003">
    <property type="protein sequence ID" value="PKV95414.1"/>
    <property type="molecule type" value="Genomic_DNA"/>
</dbReference>
<organism evidence="2 3">
    <name type="scientific">Amycolatopsis echigonensis</name>
    <dbReference type="NCBI Taxonomy" id="2576905"/>
    <lineage>
        <taxon>Bacteria</taxon>
        <taxon>Bacillati</taxon>
        <taxon>Actinomycetota</taxon>
        <taxon>Actinomycetes</taxon>
        <taxon>Pseudonocardiales</taxon>
        <taxon>Pseudonocardiaceae</taxon>
        <taxon>Amycolatopsis</taxon>
    </lineage>
</organism>
<accession>A0A2N3WNH3</accession>
<evidence type="ECO:0000313" key="3">
    <source>
        <dbReference type="Proteomes" id="UP000233750"/>
    </source>
</evidence>
<sequence>MALRRGLGKTFGADRRTRSAPALARGRTATPWPASLRRPSNRLARYG</sequence>
<dbReference type="AlphaFoldDB" id="A0A2N3WNH3"/>
<dbReference type="Proteomes" id="UP000233750">
    <property type="component" value="Unassembled WGS sequence"/>
</dbReference>
<feature type="region of interest" description="Disordered" evidence="1">
    <location>
        <begin position="1"/>
        <end position="47"/>
    </location>
</feature>
<gene>
    <name evidence="2" type="ORF">ATK30_6334</name>
</gene>
<evidence type="ECO:0000256" key="1">
    <source>
        <dbReference type="SAM" id="MobiDB-lite"/>
    </source>
</evidence>